<comment type="caution">
    <text evidence="1">The sequence shown here is derived from an EMBL/GenBank/DDBJ whole genome shotgun (WGS) entry which is preliminary data.</text>
</comment>
<dbReference type="EMBL" id="VSRR010034466">
    <property type="protein sequence ID" value="MPC72285.1"/>
    <property type="molecule type" value="Genomic_DNA"/>
</dbReference>
<sequence length="9" mass="862">MNSGGVGLK</sequence>
<evidence type="ECO:0000313" key="1">
    <source>
        <dbReference type="EMBL" id="MPC72285.1"/>
    </source>
</evidence>
<protein>
    <submittedName>
        <fullName evidence="1">Uncharacterized protein</fullName>
    </submittedName>
</protein>
<evidence type="ECO:0000313" key="2">
    <source>
        <dbReference type="Proteomes" id="UP000324222"/>
    </source>
</evidence>
<accession>A0A5B7HRD0</accession>
<gene>
    <name evidence="1" type="ORF">E2C01_066584</name>
</gene>
<proteinExistence type="predicted"/>
<name>A0A5B7HRD0_PORTR</name>
<keyword evidence="2" id="KW-1185">Reference proteome</keyword>
<dbReference type="Proteomes" id="UP000324222">
    <property type="component" value="Unassembled WGS sequence"/>
</dbReference>
<organism evidence="1 2">
    <name type="scientific">Portunus trituberculatus</name>
    <name type="common">Swimming crab</name>
    <name type="synonym">Neptunus trituberculatus</name>
    <dbReference type="NCBI Taxonomy" id="210409"/>
    <lineage>
        <taxon>Eukaryota</taxon>
        <taxon>Metazoa</taxon>
        <taxon>Ecdysozoa</taxon>
        <taxon>Arthropoda</taxon>
        <taxon>Crustacea</taxon>
        <taxon>Multicrustacea</taxon>
        <taxon>Malacostraca</taxon>
        <taxon>Eumalacostraca</taxon>
        <taxon>Eucarida</taxon>
        <taxon>Decapoda</taxon>
        <taxon>Pleocyemata</taxon>
        <taxon>Brachyura</taxon>
        <taxon>Eubrachyura</taxon>
        <taxon>Portunoidea</taxon>
        <taxon>Portunidae</taxon>
        <taxon>Portuninae</taxon>
        <taxon>Portunus</taxon>
    </lineage>
</organism>
<reference evidence="1 2" key="1">
    <citation type="submission" date="2019-05" db="EMBL/GenBank/DDBJ databases">
        <title>Another draft genome of Portunus trituberculatus and its Hox gene families provides insights of decapod evolution.</title>
        <authorList>
            <person name="Jeong J.-H."/>
            <person name="Song I."/>
            <person name="Kim S."/>
            <person name="Choi T."/>
            <person name="Kim D."/>
            <person name="Ryu S."/>
            <person name="Kim W."/>
        </authorList>
    </citation>
    <scope>NUCLEOTIDE SEQUENCE [LARGE SCALE GENOMIC DNA]</scope>
    <source>
        <tissue evidence="1">Muscle</tissue>
    </source>
</reference>